<gene>
    <name evidence="1" type="ORF">GCM10007854_22000</name>
</gene>
<accession>A0ABQ5V3K0</accession>
<keyword evidence="2" id="KW-1185">Reference proteome</keyword>
<organism evidence="1 2">
    <name type="scientific">Algimonas porphyrae</name>
    <dbReference type="NCBI Taxonomy" id="1128113"/>
    <lineage>
        <taxon>Bacteria</taxon>
        <taxon>Pseudomonadati</taxon>
        <taxon>Pseudomonadota</taxon>
        <taxon>Alphaproteobacteria</taxon>
        <taxon>Maricaulales</taxon>
        <taxon>Robiginitomaculaceae</taxon>
        <taxon>Algimonas</taxon>
    </lineage>
</organism>
<dbReference type="Proteomes" id="UP001161390">
    <property type="component" value="Unassembled WGS sequence"/>
</dbReference>
<name>A0ABQ5V3K0_9PROT</name>
<proteinExistence type="predicted"/>
<dbReference type="EMBL" id="BSNJ01000004">
    <property type="protein sequence ID" value="GLQ21245.1"/>
    <property type="molecule type" value="Genomic_DNA"/>
</dbReference>
<reference evidence="1" key="1">
    <citation type="journal article" date="2014" name="Int. J. Syst. Evol. Microbiol.">
        <title>Complete genome of a new Firmicutes species belonging to the dominant human colonic microbiota ('Ruminococcus bicirculans') reveals two chromosomes and a selective capacity to utilize plant glucans.</title>
        <authorList>
            <consortium name="NISC Comparative Sequencing Program"/>
            <person name="Wegmann U."/>
            <person name="Louis P."/>
            <person name="Goesmann A."/>
            <person name="Henrissat B."/>
            <person name="Duncan S.H."/>
            <person name="Flint H.J."/>
        </authorList>
    </citation>
    <scope>NUCLEOTIDE SEQUENCE</scope>
    <source>
        <strain evidence="1">NBRC 108216</strain>
    </source>
</reference>
<dbReference type="InterPro" id="IPR021252">
    <property type="entry name" value="DUF2794"/>
</dbReference>
<protein>
    <recommendedName>
        <fullName evidence="3">DUF2794 domain-containing protein</fullName>
    </recommendedName>
</protein>
<sequence>MTRIVRIGNGYKQPSQVSFDRRELSLILNVYGQMVAKGDWKDYAIGFGADKCVFSVFRQASEHALYRIEKIPALRNRQGQFSVVAPGGLILKRGHDLAQVLRVFDKARFRAV</sequence>
<dbReference type="RefSeq" id="WP_284372593.1">
    <property type="nucleotide sequence ID" value="NZ_BSNJ01000004.1"/>
</dbReference>
<reference evidence="1" key="2">
    <citation type="submission" date="2023-01" db="EMBL/GenBank/DDBJ databases">
        <title>Draft genome sequence of Algimonas porphyrae strain NBRC 108216.</title>
        <authorList>
            <person name="Sun Q."/>
            <person name="Mori K."/>
        </authorList>
    </citation>
    <scope>NUCLEOTIDE SEQUENCE</scope>
    <source>
        <strain evidence="1">NBRC 108216</strain>
    </source>
</reference>
<comment type="caution">
    <text evidence="1">The sequence shown here is derived from an EMBL/GenBank/DDBJ whole genome shotgun (WGS) entry which is preliminary data.</text>
</comment>
<evidence type="ECO:0000313" key="2">
    <source>
        <dbReference type="Proteomes" id="UP001161390"/>
    </source>
</evidence>
<dbReference type="Pfam" id="PF10984">
    <property type="entry name" value="DUF2794"/>
    <property type="match status" value="1"/>
</dbReference>
<evidence type="ECO:0000313" key="1">
    <source>
        <dbReference type="EMBL" id="GLQ21245.1"/>
    </source>
</evidence>
<evidence type="ECO:0008006" key="3">
    <source>
        <dbReference type="Google" id="ProtNLM"/>
    </source>
</evidence>